<accession>A0A433JJ08</accession>
<dbReference type="Gene3D" id="3.60.60.10">
    <property type="entry name" value="Penicillin V Acylase, Chain A"/>
    <property type="match status" value="1"/>
</dbReference>
<evidence type="ECO:0000256" key="3">
    <source>
        <dbReference type="SAM" id="SignalP"/>
    </source>
</evidence>
<dbReference type="EMBL" id="RZGR01000016">
    <property type="protein sequence ID" value="RUQ85405.1"/>
    <property type="molecule type" value="Genomic_DNA"/>
</dbReference>
<dbReference type="PANTHER" id="PTHR35527">
    <property type="entry name" value="CHOLOYLGLYCINE HYDROLASE"/>
    <property type="match status" value="1"/>
</dbReference>
<keyword evidence="2 5" id="KW-0378">Hydrolase</keyword>
<dbReference type="Pfam" id="PF02275">
    <property type="entry name" value="CBAH"/>
    <property type="match status" value="1"/>
</dbReference>
<dbReference type="Proteomes" id="UP000288012">
    <property type="component" value="Unassembled WGS sequence"/>
</dbReference>
<keyword evidence="3" id="KW-0732">Signal</keyword>
<sequence length="372" mass="40698">MSGMKRVLYCLGACFMLGASHVLACTGLQLKAQDGAFINGRTVEFGIPMNLSGLVISRNYEFIGTLPEQASGLRYRAKYAAIGGSAFDEASILDGINEKGLSAGMFYFPGYASYTAVTPENQSRALAPTEFITWVLTQFATVDEVKQGINTIVIAPTAQKNWGGVPPFHYIVYDKTGKSIVIEPLNGRLTVWDNPIGVITNSPTFDWHLTNLSNYMNLSPFNIPSKNIGGLQLKEFGQGNGLRGLPGDFTPPSRFVRAALYSASALPIATAEQGVFNVFHILNQFDIPVGAVRAEENGKMMVENTLATTVKDPQNLKYYFKTYEDQSIRVIDLQQFDLNSKELISISFSGKQAVTDVSKKGMPLQKSKKISN</sequence>
<dbReference type="InterPro" id="IPR029055">
    <property type="entry name" value="Ntn_hydrolases_N"/>
</dbReference>
<dbReference type="CDD" id="cd00542">
    <property type="entry name" value="Ntn_PVA"/>
    <property type="match status" value="1"/>
</dbReference>
<evidence type="ECO:0000256" key="2">
    <source>
        <dbReference type="ARBA" id="ARBA00022801"/>
    </source>
</evidence>
<gene>
    <name evidence="5" type="ORF">EKM59_06485</name>
</gene>
<dbReference type="SUPFAM" id="SSF56235">
    <property type="entry name" value="N-terminal nucleophile aminohydrolases (Ntn hydrolases)"/>
    <property type="match status" value="1"/>
</dbReference>
<comment type="caution">
    <text evidence="5">The sequence shown here is derived from an EMBL/GenBank/DDBJ whole genome shotgun (WGS) entry which is preliminary data.</text>
</comment>
<dbReference type="PANTHER" id="PTHR35527:SF2">
    <property type="entry name" value="HYDROLASE"/>
    <property type="match status" value="1"/>
</dbReference>
<dbReference type="InterPro" id="IPR029132">
    <property type="entry name" value="CBAH/NAAA_C"/>
</dbReference>
<comment type="similarity">
    <text evidence="1">Belongs to the peptidase C59 family.</text>
</comment>
<evidence type="ECO:0000313" key="6">
    <source>
        <dbReference type="Proteomes" id="UP000288012"/>
    </source>
</evidence>
<proteinExistence type="inferred from homology"/>
<feature type="signal peptide" evidence="3">
    <location>
        <begin position="1"/>
        <end position="24"/>
    </location>
</feature>
<reference evidence="5 6" key="1">
    <citation type="submission" date="2018-12" db="EMBL/GenBank/DDBJ databases">
        <title>Legionella sp,whole genome shotgun sequence.</title>
        <authorList>
            <person name="Wu H."/>
        </authorList>
    </citation>
    <scope>NUCLEOTIDE SEQUENCE [LARGE SCALE GENOMIC DNA]</scope>
    <source>
        <strain evidence="6">km714</strain>
    </source>
</reference>
<feature type="domain" description="Choloylglycine hydrolase/NAAA C-terminal" evidence="4">
    <location>
        <begin position="25"/>
        <end position="345"/>
    </location>
</feature>
<evidence type="ECO:0000256" key="1">
    <source>
        <dbReference type="ARBA" id="ARBA00006625"/>
    </source>
</evidence>
<feature type="chain" id="PRO_5019285839" evidence="3">
    <location>
        <begin position="25"/>
        <end position="372"/>
    </location>
</feature>
<evidence type="ECO:0000259" key="4">
    <source>
        <dbReference type="Pfam" id="PF02275"/>
    </source>
</evidence>
<organism evidence="5 6">
    <name type="scientific">Legionella septentrionalis</name>
    <dbReference type="NCBI Taxonomy" id="2498109"/>
    <lineage>
        <taxon>Bacteria</taxon>
        <taxon>Pseudomonadati</taxon>
        <taxon>Pseudomonadota</taxon>
        <taxon>Gammaproteobacteria</taxon>
        <taxon>Legionellales</taxon>
        <taxon>Legionellaceae</taxon>
        <taxon>Legionella</taxon>
    </lineage>
</organism>
<dbReference type="GO" id="GO:0016787">
    <property type="term" value="F:hydrolase activity"/>
    <property type="evidence" value="ECO:0007669"/>
    <property type="project" value="UniProtKB-KW"/>
</dbReference>
<dbReference type="RefSeq" id="WP_127111274.1">
    <property type="nucleotide sequence ID" value="NZ_RZGR01000016.1"/>
</dbReference>
<protein>
    <submittedName>
        <fullName evidence="5">Choloylglycine hydrolase family protein</fullName>
    </submittedName>
</protein>
<keyword evidence="6" id="KW-1185">Reference proteome</keyword>
<evidence type="ECO:0000313" key="5">
    <source>
        <dbReference type="EMBL" id="RUQ85405.1"/>
    </source>
</evidence>
<dbReference type="AlphaFoldDB" id="A0A433JJ08"/>
<name>A0A433JJ08_9GAMM</name>
<dbReference type="InterPro" id="IPR052193">
    <property type="entry name" value="Peptidase_C59"/>
</dbReference>